<evidence type="ECO:0000313" key="2">
    <source>
        <dbReference type="Proteomes" id="UP000064844"/>
    </source>
</evidence>
<accession>A0A0S2W3G6</accession>
<dbReference type="STRING" id="1297617.IB211_01191c"/>
<protein>
    <submittedName>
        <fullName evidence="1">Uncharacterized protein</fullName>
    </submittedName>
</protein>
<gene>
    <name evidence="1" type="ORF">IB211_01191c</name>
</gene>
<keyword evidence="2" id="KW-1185">Reference proteome</keyword>
<organism evidence="1 2">
    <name type="scientific">Intestinimonas butyriciproducens</name>
    <dbReference type="NCBI Taxonomy" id="1297617"/>
    <lineage>
        <taxon>Bacteria</taxon>
        <taxon>Bacillati</taxon>
        <taxon>Bacillota</taxon>
        <taxon>Clostridia</taxon>
        <taxon>Eubacteriales</taxon>
        <taxon>Intestinimonas</taxon>
    </lineage>
</organism>
<evidence type="ECO:0000313" key="1">
    <source>
        <dbReference type="EMBL" id="ALP93584.1"/>
    </source>
</evidence>
<dbReference type="EMBL" id="CP011307">
    <property type="protein sequence ID" value="ALP93584.1"/>
    <property type="molecule type" value="Genomic_DNA"/>
</dbReference>
<dbReference type="KEGG" id="ibu:IB211_01191c"/>
<name>A0A0S2W3G6_9FIRM</name>
<reference evidence="2" key="2">
    <citation type="submission" date="2015-04" db="EMBL/GenBank/DDBJ databases">
        <title>A butyrogenic pathway from the amino acid lysine in a human gut commensal.</title>
        <authorList>
            <person name="de Vos W.M."/>
            <person name="Bui N.T.P."/>
            <person name="Plugge C.M."/>
            <person name="Ritari J."/>
        </authorList>
    </citation>
    <scope>NUCLEOTIDE SEQUENCE [LARGE SCALE GENOMIC DNA]</scope>
    <source>
        <strain evidence="2">AF211</strain>
    </source>
</reference>
<reference evidence="1 2" key="1">
    <citation type="journal article" date="2015" name="Nat. Commun.">
        <title>Production of butyrate from lysine and the Amadori product fructoselysine by a human gut commensal.</title>
        <authorList>
            <person name="Bui T.P."/>
            <person name="Ritari J."/>
            <person name="Boeren S."/>
            <person name="de Waard P."/>
            <person name="Plugge C.M."/>
            <person name="de Vos W.M."/>
        </authorList>
    </citation>
    <scope>NUCLEOTIDE SEQUENCE [LARGE SCALE GENOMIC DNA]</scope>
    <source>
        <strain evidence="1 2">AF211</strain>
    </source>
</reference>
<dbReference type="Proteomes" id="UP000064844">
    <property type="component" value="Chromosome"/>
</dbReference>
<dbReference type="AlphaFoldDB" id="A0A0S2W3G6"/>
<proteinExistence type="predicted"/>
<sequence length="39" mass="4489">MHGKIDRKLFIFVGTVKPAYLQGKARLGTLKIRFVMLKL</sequence>